<keyword evidence="10" id="KW-1185">Reference proteome</keyword>
<evidence type="ECO:0000256" key="5">
    <source>
        <dbReference type="ARBA" id="ARBA00023098"/>
    </source>
</evidence>
<evidence type="ECO:0000313" key="9">
    <source>
        <dbReference type="EMBL" id="KAF6225839.1"/>
    </source>
</evidence>
<evidence type="ECO:0000256" key="2">
    <source>
        <dbReference type="ARBA" id="ARBA00022692"/>
    </source>
</evidence>
<evidence type="ECO:0000256" key="3">
    <source>
        <dbReference type="ARBA" id="ARBA00022824"/>
    </source>
</evidence>
<proteinExistence type="predicted"/>
<evidence type="ECO:0000256" key="6">
    <source>
        <dbReference type="ARBA" id="ARBA00023136"/>
    </source>
</evidence>
<evidence type="ECO:0000256" key="4">
    <source>
        <dbReference type="ARBA" id="ARBA00022989"/>
    </source>
</evidence>
<evidence type="ECO:0000256" key="7">
    <source>
        <dbReference type="SAM" id="MobiDB-lite"/>
    </source>
</evidence>
<dbReference type="PANTHER" id="PTHR21212">
    <property type="entry name" value="BERNARDINELLI-SEIP CONGENITAL LIPODYSTROPHY 2 HOMOLOG BSCL2 PROTEIN"/>
    <property type="match status" value="1"/>
</dbReference>
<dbReference type="RefSeq" id="XP_037154548.1">
    <property type="nucleotide sequence ID" value="XM_037300700.1"/>
</dbReference>
<dbReference type="AlphaFoldDB" id="A0A8H6CLR2"/>
<keyword evidence="2 8" id="KW-0812">Transmembrane</keyword>
<keyword evidence="4 8" id="KW-1133">Transmembrane helix</keyword>
<feature type="compositionally biased region" description="Polar residues" evidence="7">
    <location>
        <begin position="29"/>
        <end position="38"/>
    </location>
</feature>
<feature type="transmembrane region" description="Helical" evidence="8">
    <location>
        <begin position="84"/>
        <end position="106"/>
    </location>
</feature>
<dbReference type="CDD" id="cd23995">
    <property type="entry name" value="Seipin_BSCL2_like"/>
    <property type="match status" value="1"/>
</dbReference>
<feature type="transmembrane region" description="Helical" evidence="8">
    <location>
        <begin position="291"/>
        <end position="316"/>
    </location>
</feature>
<feature type="compositionally biased region" description="Acidic residues" evidence="7">
    <location>
        <begin position="404"/>
        <end position="413"/>
    </location>
</feature>
<gene>
    <name evidence="9" type="ORF">HO133_009841</name>
</gene>
<protein>
    <recommendedName>
        <fullName evidence="11">Seipin</fullName>
    </recommendedName>
</protein>
<accession>A0A8H6CLR2</accession>
<organism evidence="9 10">
    <name type="scientific">Letharia lupina</name>
    <dbReference type="NCBI Taxonomy" id="560253"/>
    <lineage>
        <taxon>Eukaryota</taxon>
        <taxon>Fungi</taxon>
        <taxon>Dikarya</taxon>
        <taxon>Ascomycota</taxon>
        <taxon>Pezizomycotina</taxon>
        <taxon>Lecanoromycetes</taxon>
        <taxon>OSLEUM clade</taxon>
        <taxon>Lecanoromycetidae</taxon>
        <taxon>Lecanorales</taxon>
        <taxon>Lecanorineae</taxon>
        <taxon>Parmeliaceae</taxon>
        <taxon>Letharia</taxon>
    </lineage>
</organism>
<dbReference type="GO" id="GO:0006629">
    <property type="term" value="P:lipid metabolic process"/>
    <property type="evidence" value="ECO:0007669"/>
    <property type="project" value="UniProtKB-KW"/>
</dbReference>
<feature type="compositionally biased region" description="Basic and acidic residues" evidence="7">
    <location>
        <begin position="382"/>
        <end position="393"/>
    </location>
</feature>
<comment type="caution">
    <text evidence="9">The sequence shown here is derived from an EMBL/GenBank/DDBJ whole genome shotgun (WGS) entry which is preliminary data.</text>
</comment>
<dbReference type="Proteomes" id="UP000593566">
    <property type="component" value="Unassembled WGS sequence"/>
</dbReference>
<evidence type="ECO:0000313" key="10">
    <source>
        <dbReference type="Proteomes" id="UP000593566"/>
    </source>
</evidence>
<dbReference type="PANTHER" id="PTHR21212:SF0">
    <property type="entry name" value="SEIPIN"/>
    <property type="match status" value="1"/>
</dbReference>
<dbReference type="GeneID" id="59338236"/>
<feature type="compositionally biased region" description="Basic and acidic residues" evidence="7">
    <location>
        <begin position="40"/>
        <end position="50"/>
    </location>
</feature>
<comment type="subcellular location">
    <subcellularLocation>
        <location evidence="1">Endoplasmic reticulum membrane</location>
        <topology evidence="1">Multi-pass membrane protein</topology>
    </subcellularLocation>
</comment>
<name>A0A8H6CLR2_9LECA</name>
<sequence length="451" mass="49733">MTGLLMTGSSRPPERRHNPKKKIRERQTRLSNTSQNNDIHALKSMEDPKPRGRSGLIARAVDTALLPVHAAASKPAQRAYLGTFLFAATSILLFCVSSVAYTLFYYNYVPQNSVGRVVHLQFGDGHPHGTAHLSTSLTSLQPYDITLSLHLPRTPSNLAAGNFMLDLSLLGPSTTGTPSSILPSSLSSTTNTTTTIARSRRPAILTYTSAVVETANTLSGLPWYILGWKSESEVLSVSMFEGVEFAKGWANVPQSVRVVVEADEKMQFYEVGVRIIAKLGGLRWVLYHHRVLSFLFFTTAFWSSSMISMALAWFAISTYLGSPTTVKTEPETNGTIFKRERSDSDAFDPTSMEDLSDTSRTFPTLGRQIPLHFTGRKDVKKEEEIKREEDEVLRSTAVQPLAAEADDEDDDMSQETSGFRDSGIGTGLDDERLASVQRRRRALMNGKDSGA</sequence>
<feature type="region of interest" description="Disordered" evidence="7">
    <location>
        <begin position="330"/>
        <end position="359"/>
    </location>
</feature>
<evidence type="ECO:0000256" key="8">
    <source>
        <dbReference type="SAM" id="Phobius"/>
    </source>
</evidence>
<feature type="region of interest" description="Disordered" evidence="7">
    <location>
        <begin position="382"/>
        <end position="451"/>
    </location>
</feature>
<dbReference type="EMBL" id="JACCJB010000007">
    <property type="protein sequence ID" value="KAF6225839.1"/>
    <property type="molecule type" value="Genomic_DNA"/>
</dbReference>
<feature type="region of interest" description="Disordered" evidence="7">
    <location>
        <begin position="1"/>
        <end position="53"/>
    </location>
</feature>
<evidence type="ECO:0008006" key="11">
    <source>
        <dbReference type="Google" id="ProtNLM"/>
    </source>
</evidence>
<dbReference type="InterPro" id="IPR009617">
    <property type="entry name" value="Seipin"/>
</dbReference>
<dbReference type="Pfam" id="PF06775">
    <property type="entry name" value="Seipin"/>
    <property type="match status" value="1"/>
</dbReference>
<dbReference type="GO" id="GO:0005789">
    <property type="term" value="C:endoplasmic reticulum membrane"/>
    <property type="evidence" value="ECO:0007669"/>
    <property type="project" value="UniProtKB-SubCell"/>
</dbReference>
<reference evidence="9 10" key="1">
    <citation type="journal article" date="2020" name="Genomics">
        <title>Complete, high-quality genomes from long-read metagenomic sequencing of two wolf lichen thalli reveals enigmatic genome architecture.</title>
        <authorList>
            <person name="McKenzie S.K."/>
            <person name="Walston R.F."/>
            <person name="Allen J.L."/>
        </authorList>
    </citation>
    <scope>NUCLEOTIDE SEQUENCE [LARGE SCALE GENOMIC DNA]</scope>
    <source>
        <strain evidence="9">WasteWater1</strain>
    </source>
</reference>
<keyword evidence="6 8" id="KW-0472">Membrane</keyword>
<dbReference type="GO" id="GO:0140042">
    <property type="term" value="P:lipid droplet formation"/>
    <property type="evidence" value="ECO:0007669"/>
    <property type="project" value="UniProtKB-ARBA"/>
</dbReference>
<keyword evidence="3" id="KW-0256">Endoplasmic reticulum</keyword>
<keyword evidence="5" id="KW-0443">Lipid metabolism</keyword>
<evidence type="ECO:0000256" key="1">
    <source>
        <dbReference type="ARBA" id="ARBA00004477"/>
    </source>
</evidence>